<evidence type="ECO:0000313" key="8">
    <source>
        <dbReference type="Proteomes" id="UP000005709"/>
    </source>
</evidence>
<feature type="transmembrane region" description="Helical" evidence="6">
    <location>
        <begin position="203"/>
        <end position="226"/>
    </location>
</feature>
<keyword evidence="2" id="KW-1003">Cell membrane</keyword>
<comment type="caution">
    <text evidence="7">The sequence shown here is derived from an EMBL/GenBank/DDBJ whole genome shotgun (WGS) entry which is preliminary data.</text>
</comment>
<organism evidence="7 8">
    <name type="scientific">Campylobacter gracilis RM3268</name>
    <dbReference type="NCBI Taxonomy" id="553220"/>
    <lineage>
        <taxon>Bacteria</taxon>
        <taxon>Pseudomonadati</taxon>
        <taxon>Campylobacterota</taxon>
        <taxon>Epsilonproteobacteria</taxon>
        <taxon>Campylobacterales</taxon>
        <taxon>Campylobacteraceae</taxon>
        <taxon>Campylobacter</taxon>
    </lineage>
</organism>
<keyword evidence="5 6" id="KW-0472">Membrane</keyword>
<dbReference type="eggNOG" id="COG0670">
    <property type="taxonomic scope" value="Bacteria"/>
</dbReference>
<evidence type="ECO:0000313" key="7">
    <source>
        <dbReference type="EMBL" id="EEV17896.1"/>
    </source>
</evidence>
<reference evidence="7 8" key="1">
    <citation type="submission" date="2009-07" db="EMBL/GenBank/DDBJ databases">
        <authorList>
            <person name="Madupu R."/>
            <person name="Sebastian Y."/>
            <person name="Durkin A.S."/>
            <person name="Torralba M."/>
            <person name="Methe B."/>
            <person name="Sutton G.G."/>
            <person name="Strausberg R.L."/>
            <person name="Nelson K.E."/>
        </authorList>
    </citation>
    <scope>NUCLEOTIDE SEQUENCE [LARGE SCALE GENOMIC DNA]</scope>
    <source>
        <strain evidence="7 8">RM3268</strain>
    </source>
</reference>
<gene>
    <name evidence="7" type="ORF">CAMGR0001_2263</name>
</gene>
<evidence type="ECO:0000256" key="5">
    <source>
        <dbReference type="ARBA" id="ARBA00023136"/>
    </source>
</evidence>
<dbReference type="EMBL" id="ACYG01000022">
    <property type="protein sequence ID" value="EEV17896.1"/>
    <property type="molecule type" value="Genomic_DNA"/>
</dbReference>
<comment type="subcellular location">
    <subcellularLocation>
        <location evidence="1">Cell membrane</location>
        <topology evidence="1">Multi-pass membrane protein</topology>
    </subcellularLocation>
</comment>
<comment type="similarity">
    <text evidence="6">Belongs to the BI1 family.</text>
</comment>
<dbReference type="PANTHER" id="PTHR23291:SF115">
    <property type="entry name" value="MODULATOR OF FTSH PROTEASE YCCA"/>
    <property type="match status" value="1"/>
</dbReference>
<evidence type="ECO:0000256" key="4">
    <source>
        <dbReference type="ARBA" id="ARBA00022989"/>
    </source>
</evidence>
<dbReference type="Pfam" id="PF01027">
    <property type="entry name" value="Bax1-I"/>
    <property type="match status" value="1"/>
</dbReference>
<dbReference type="GO" id="GO:0005886">
    <property type="term" value="C:plasma membrane"/>
    <property type="evidence" value="ECO:0007669"/>
    <property type="project" value="UniProtKB-SubCell"/>
</dbReference>
<evidence type="ECO:0008006" key="9">
    <source>
        <dbReference type="Google" id="ProtNLM"/>
    </source>
</evidence>
<dbReference type="CDD" id="cd10432">
    <property type="entry name" value="BI-1-like_bacterial"/>
    <property type="match status" value="1"/>
</dbReference>
<evidence type="ECO:0000256" key="3">
    <source>
        <dbReference type="ARBA" id="ARBA00022692"/>
    </source>
</evidence>
<keyword evidence="3 6" id="KW-0812">Transmembrane</keyword>
<keyword evidence="8" id="KW-1185">Reference proteome</keyword>
<dbReference type="Proteomes" id="UP000005709">
    <property type="component" value="Unassembled WGS sequence"/>
</dbReference>
<dbReference type="STRING" id="824.CGRAC_2041"/>
<keyword evidence="4 6" id="KW-1133">Transmembrane helix</keyword>
<feature type="transmembrane region" description="Helical" evidence="6">
    <location>
        <begin position="86"/>
        <end position="111"/>
    </location>
</feature>
<accession>C8PH75</accession>
<evidence type="ECO:0000256" key="2">
    <source>
        <dbReference type="ARBA" id="ARBA00022475"/>
    </source>
</evidence>
<sequence length="231" mass="25056">MSLYDRRNYADGYELSDASLEQGRISQTIKQTYALLTASMIAAAAGAFVAMSFGVSLAIHPFLYLVLLMGLIFGMQAAVNRGANTIALVLLFAFTFITGLTLGKLIAIYIAAGAGDVVTHAFVATAITFGALTVYAMNTKTNFDSWGKPLLVSLVAIIVLSLLNYFFFKSTVLDIAISAFSALIFSMYIIYDTKNIINGTYTSPIMAAVDMYLNIYNLFLSLLRIFGASRD</sequence>
<protein>
    <recommendedName>
        <fullName evidence="9">Inhibitor of apoptosis-promoting Bax1</fullName>
    </recommendedName>
</protein>
<dbReference type="AlphaFoldDB" id="C8PH75"/>
<feature type="transmembrane region" description="Helical" evidence="6">
    <location>
        <begin position="173"/>
        <end position="191"/>
    </location>
</feature>
<dbReference type="OrthoDB" id="9793828at2"/>
<dbReference type="RefSeq" id="WP_005870935.1">
    <property type="nucleotide sequence ID" value="NZ_ACYG01000022.1"/>
</dbReference>
<dbReference type="PANTHER" id="PTHR23291">
    <property type="entry name" value="BAX INHIBITOR-RELATED"/>
    <property type="match status" value="1"/>
</dbReference>
<feature type="transmembrane region" description="Helical" evidence="6">
    <location>
        <begin position="149"/>
        <end position="167"/>
    </location>
</feature>
<name>C8PH75_9BACT</name>
<dbReference type="InterPro" id="IPR006214">
    <property type="entry name" value="Bax_inhibitor_1-related"/>
</dbReference>
<evidence type="ECO:0000256" key="1">
    <source>
        <dbReference type="ARBA" id="ARBA00004651"/>
    </source>
</evidence>
<evidence type="ECO:0000256" key="6">
    <source>
        <dbReference type="RuleBase" id="RU004379"/>
    </source>
</evidence>
<proteinExistence type="inferred from homology"/>
<feature type="transmembrane region" description="Helical" evidence="6">
    <location>
        <begin position="33"/>
        <end position="55"/>
    </location>
</feature>
<feature type="transmembrane region" description="Helical" evidence="6">
    <location>
        <begin position="61"/>
        <end position="79"/>
    </location>
</feature>
<feature type="transmembrane region" description="Helical" evidence="6">
    <location>
        <begin position="117"/>
        <end position="137"/>
    </location>
</feature>